<name>A0AAN9KLE1_CLITE</name>
<gene>
    <name evidence="1" type="ORF">RJT34_04495</name>
</gene>
<evidence type="ECO:0000313" key="1">
    <source>
        <dbReference type="EMBL" id="KAK7319770.1"/>
    </source>
</evidence>
<reference evidence="1 2" key="1">
    <citation type="submission" date="2024-01" db="EMBL/GenBank/DDBJ databases">
        <title>The genomes of 5 underutilized Papilionoideae crops provide insights into root nodulation and disease resistance.</title>
        <authorList>
            <person name="Yuan L."/>
        </authorList>
    </citation>
    <scope>NUCLEOTIDE SEQUENCE [LARGE SCALE GENOMIC DNA]</scope>
    <source>
        <strain evidence="1">LY-2023</strain>
        <tissue evidence="1">Leaf</tissue>
    </source>
</reference>
<accession>A0AAN9KLE1</accession>
<dbReference type="AlphaFoldDB" id="A0AAN9KLE1"/>
<sequence length="261" mass="29551">MPAIRMTNSLMTTKDQIKENQGCGIIHCKEIQIGDMDSTNAYPFHLDMVEAIAGHLNIVDYLHFRASSRLFRVGAPPIEWRSTMSRCDESSLTPFFVCFEKDKTLTFVHPKHGLKYKYNINLPQDLLPECTVLYSKDGWLLLRTAAGLLFGKITMARNHSEVVMVIIVAERGPVRRVKPRVATFLVVAGGEWLSSRSLFSGGNGCNSGMEREIKLNSTKLSESYMFIELKPIRVLYRQKQKLSFMLSKQSSSCCQANLYVV</sequence>
<evidence type="ECO:0000313" key="2">
    <source>
        <dbReference type="Proteomes" id="UP001359559"/>
    </source>
</evidence>
<dbReference type="EMBL" id="JAYKXN010000001">
    <property type="protein sequence ID" value="KAK7319770.1"/>
    <property type="molecule type" value="Genomic_DNA"/>
</dbReference>
<evidence type="ECO:0008006" key="3">
    <source>
        <dbReference type="Google" id="ProtNLM"/>
    </source>
</evidence>
<organism evidence="1 2">
    <name type="scientific">Clitoria ternatea</name>
    <name type="common">Butterfly pea</name>
    <dbReference type="NCBI Taxonomy" id="43366"/>
    <lineage>
        <taxon>Eukaryota</taxon>
        <taxon>Viridiplantae</taxon>
        <taxon>Streptophyta</taxon>
        <taxon>Embryophyta</taxon>
        <taxon>Tracheophyta</taxon>
        <taxon>Spermatophyta</taxon>
        <taxon>Magnoliopsida</taxon>
        <taxon>eudicotyledons</taxon>
        <taxon>Gunneridae</taxon>
        <taxon>Pentapetalae</taxon>
        <taxon>rosids</taxon>
        <taxon>fabids</taxon>
        <taxon>Fabales</taxon>
        <taxon>Fabaceae</taxon>
        <taxon>Papilionoideae</taxon>
        <taxon>50 kb inversion clade</taxon>
        <taxon>NPAAA clade</taxon>
        <taxon>indigoferoid/millettioid clade</taxon>
        <taxon>Phaseoleae</taxon>
        <taxon>Clitoria</taxon>
    </lineage>
</organism>
<keyword evidence="2" id="KW-1185">Reference proteome</keyword>
<comment type="caution">
    <text evidence="1">The sequence shown here is derived from an EMBL/GenBank/DDBJ whole genome shotgun (WGS) entry which is preliminary data.</text>
</comment>
<protein>
    <recommendedName>
        <fullName evidence="3">F-box protein</fullName>
    </recommendedName>
</protein>
<dbReference type="Proteomes" id="UP001359559">
    <property type="component" value="Unassembled WGS sequence"/>
</dbReference>
<proteinExistence type="predicted"/>